<reference evidence="2" key="1">
    <citation type="journal article" date="2010" name="Nat. Biotechnol.">
        <title>Draft genome sequence of the oilseed species Ricinus communis.</title>
        <authorList>
            <person name="Chan A.P."/>
            <person name="Crabtree J."/>
            <person name="Zhao Q."/>
            <person name="Lorenzi H."/>
            <person name="Orvis J."/>
            <person name="Puiu D."/>
            <person name="Melake-Berhan A."/>
            <person name="Jones K.M."/>
            <person name="Redman J."/>
            <person name="Chen G."/>
            <person name="Cahoon E.B."/>
            <person name="Gedil M."/>
            <person name="Stanke M."/>
            <person name="Haas B.J."/>
            <person name="Wortman J.R."/>
            <person name="Fraser-Liggett C.M."/>
            <person name="Ravel J."/>
            <person name="Rabinowicz P.D."/>
        </authorList>
    </citation>
    <scope>NUCLEOTIDE SEQUENCE [LARGE SCALE GENOMIC DNA]</scope>
    <source>
        <strain evidence="2">cv. Hale</strain>
    </source>
</reference>
<sequence length="136" mass="15141">MIAAYPLIEVPTGRSEFGPDRSKPQTFLPIWMQYATPQWTTYGGIGYRINPVRDGRDSVFTGAAALYRLNQTTQIGAELFNETSTTTGEQSQTGFNIATIIALADDYNFLFSVGKGLRNVEATNQFSFYCALQVQY</sequence>
<name>B9TGQ1_RICCO</name>
<organism evidence="1 2">
    <name type="scientific">Ricinus communis</name>
    <name type="common">Castor bean</name>
    <dbReference type="NCBI Taxonomy" id="3988"/>
    <lineage>
        <taxon>Eukaryota</taxon>
        <taxon>Viridiplantae</taxon>
        <taxon>Streptophyta</taxon>
        <taxon>Embryophyta</taxon>
        <taxon>Tracheophyta</taxon>
        <taxon>Spermatophyta</taxon>
        <taxon>Magnoliopsida</taxon>
        <taxon>eudicotyledons</taxon>
        <taxon>Gunneridae</taxon>
        <taxon>Pentapetalae</taxon>
        <taxon>rosids</taxon>
        <taxon>fabids</taxon>
        <taxon>Malpighiales</taxon>
        <taxon>Euphorbiaceae</taxon>
        <taxon>Acalyphoideae</taxon>
        <taxon>Acalypheae</taxon>
        <taxon>Ricinus</taxon>
    </lineage>
</organism>
<dbReference type="Proteomes" id="UP000008311">
    <property type="component" value="Unassembled WGS sequence"/>
</dbReference>
<gene>
    <name evidence="1" type="ORF">RCOM_1873160</name>
</gene>
<proteinExistence type="predicted"/>
<dbReference type="InParanoid" id="B9TGQ1"/>
<evidence type="ECO:0000313" key="2">
    <source>
        <dbReference type="Proteomes" id="UP000008311"/>
    </source>
</evidence>
<accession>B9TGQ1</accession>
<dbReference type="AlphaFoldDB" id="B9TGQ1"/>
<evidence type="ECO:0000313" key="1">
    <source>
        <dbReference type="EMBL" id="EEF24963.1"/>
    </source>
</evidence>
<protein>
    <submittedName>
        <fullName evidence="1">Uncharacterized protein</fullName>
    </submittedName>
</protein>
<dbReference type="EMBL" id="EQ980840">
    <property type="protein sequence ID" value="EEF24963.1"/>
    <property type="molecule type" value="Genomic_DNA"/>
</dbReference>
<keyword evidence="2" id="KW-1185">Reference proteome</keyword>